<dbReference type="Proteomes" id="UP000774617">
    <property type="component" value="Unassembled WGS sequence"/>
</dbReference>
<feature type="domain" description="DUF7730" evidence="1">
    <location>
        <begin position="61"/>
        <end position="179"/>
    </location>
</feature>
<protein>
    <recommendedName>
        <fullName evidence="1">DUF7730 domain-containing protein</fullName>
    </recommendedName>
</protein>
<dbReference type="Pfam" id="PF24864">
    <property type="entry name" value="DUF7730"/>
    <property type="match status" value="1"/>
</dbReference>
<evidence type="ECO:0000313" key="3">
    <source>
        <dbReference type="Proteomes" id="UP000774617"/>
    </source>
</evidence>
<evidence type="ECO:0000313" key="2">
    <source>
        <dbReference type="EMBL" id="KAH7042717.1"/>
    </source>
</evidence>
<sequence>MRIGLWTRIAKYFRFWMYRRSKRAIAAAKEETQAAKVVAEEEYWPVAIPSTRRSLTALQPSQQQCRLLSLPVELRLQIYEHVLSEPGVVHLFLRRCRVGHVRCSAPHSDPERDCMAATVNVRNHHKHYELSSSSANTALLQTCRAIYREAVDVLYTTNTFDASHPQTFVYFARTIPPGVWPQLLR</sequence>
<reference evidence="2 3" key="1">
    <citation type="journal article" date="2021" name="Nat. Commun.">
        <title>Genetic determinants of endophytism in the Arabidopsis root mycobiome.</title>
        <authorList>
            <person name="Mesny F."/>
            <person name="Miyauchi S."/>
            <person name="Thiergart T."/>
            <person name="Pickel B."/>
            <person name="Atanasova L."/>
            <person name="Karlsson M."/>
            <person name="Huettel B."/>
            <person name="Barry K.W."/>
            <person name="Haridas S."/>
            <person name="Chen C."/>
            <person name="Bauer D."/>
            <person name="Andreopoulos W."/>
            <person name="Pangilinan J."/>
            <person name="LaButti K."/>
            <person name="Riley R."/>
            <person name="Lipzen A."/>
            <person name="Clum A."/>
            <person name="Drula E."/>
            <person name="Henrissat B."/>
            <person name="Kohler A."/>
            <person name="Grigoriev I.V."/>
            <person name="Martin F.M."/>
            <person name="Hacquard S."/>
        </authorList>
    </citation>
    <scope>NUCLEOTIDE SEQUENCE [LARGE SCALE GENOMIC DNA]</scope>
    <source>
        <strain evidence="2 3">MPI-SDFR-AT-0080</strain>
    </source>
</reference>
<evidence type="ECO:0000259" key="1">
    <source>
        <dbReference type="Pfam" id="PF24864"/>
    </source>
</evidence>
<organism evidence="2 3">
    <name type="scientific">Macrophomina phaseolina</name>
    <dbReference type="NCBI Taxonomy" id="35725"/>
    <lineage>
        <taxon>Eukaryota</taxon>
        <taxon>Fungi</taxon>
        <taxon>Dikarya</taxon>
        <taxon>Ascomycota</taxon>
        <taxon>Pezizomycotina</taxon>
        <taxon>Dothideomycetes</taxon>
        <taxon>Dothideomycetes incertae sedis</taxon>
        <taxon>Botryosphaeriales</taxon>
        <taxon>Botryosphaeriaceae</taxon>
        <taxon>Macrophomina</taxon>
    </lineage>
</organism>
<keyword evidence="3" id="KW-1185">Reference proteome</keyword>
<name>A0ABQ8G2D3_9PEZI</name>
<dbReference type="PANTHER" id="PTHR38790:SF4">
    <property type="entry name" value="2EXR DOMAIN-CONTAINING PROTEIN"/>
    <property type="match status" value="1"/>
</dbReference>
<accession>A0ABQ8G2D3</accession>
<proteinExistence type="predicted"/>
<dbReference type="InterPro" id="IPR056632">
    <property type="entry name" value="DUF7730"/>
</dbReference>
<gene>
    <name evidence="2" type="ORF">B0J12DRAFT_702359</name>
</gene>
<comment type="caution">
    <text evidence="2">The sequence shown here is derived from an EMBL/GenBank/DDBJ whole genome shotgun (WGS) entry which is preliminary data.</text>
</comment>
<dbReference type="EMBL" id="JAGTJR010000025">
    <property type="protein sequence ID" value="KAH7042717.1"/>
    <property type="molecule type" value="Genomic_DNA"/>
</dbReference>
<dbReference type="PANTHER" id="PTHR38790">
    <property type="entry name" value="2EXR DOMAIN-CONTAINING PROTEIN-RELATED"/>
    <property type="match status" value="1"/>
</dbReference>